<feature type="transmembrane region" description="Helical" evidence="1">
    <location>
        <begin position="7"/>
        <end position="26"/>
    </location>
</feature>
<evidence type="ECO:0000256" key="1">
    <source>
        <dbReference type="SAM" id="Phobius"/>
    </source>
</evidence>
<dbReference type="AlphaFoldDB" id="A0AA43Y9S8"/>
<sequence length="105" mass="11754">MEIKEYLGIASGFALVLFITIMAKPITYTLTNINILEIINIIKSFTVIGGALMFCTGCFMLMIADRQHQSSKIGRCLFVLGVLMFIIFLIGWVVPSVIFRCTKIL</sequence>
<name>A0AA43Y9S8_CLOBO</name>
<feature type="transmembrane region" description="Helical" evidence="1">
    <location>
        <begin position="38"/>
        <end position="64"/>
    </location>
</feature>
<keyword evidence="1" id="KW-1133">Transmembrane helix</keyword>
<keyword evidence="1" id="KW-0812">Transmembrane</keyword>
<keyword evidence="1" id="KW-0472">Membrane</keyword>
<feature type="transmembrane region" description="Helical" evidence="1">
    <location>
        <begin position="76"/>
        <end position="99"/>
    </location>
</feature>
<dbReference type="EMBL" id="SWRJ01000006">
    <property type="protein sequence ID" value="NFI22923.1"/>
    <property type="molecule type" value="Genomic_DNA"/>
</dbReference>
<accession>A0AA43Y9S8</accession>
<reference evidence="2 3" key="1">
    <citation type="submission" date="2019-04" db="EMBL/GenBank/DDBJ databases">
        <title>Genome sequencing of Clostridium botulinum Groups I-IV and Clostridium butyricum.</title>
        <authorList>
            <person name="Brunt J."/>
            <person name="Van Vliet A.H.M."/>
            <person name="Stringer S.C."/>
            <person name="Carter A.T."/>
            <person name="Peck M.W."/>
        </authorList>
    </citation>
    <scope>NUCLEOTIDE SEQUENCE [LARGE SCALE GENOMIC DNA]</scope>
    <source>
        <strain evidence="2 3">IFR 15/034</strain>
    </source>
</reference>
<gene>
    <name evidence="2" type="ORF">FC964_16450</name>
</gene>
<dbReference type="RefSeq" id="WP_161587407.1">
    <property type="nucleotide sequence ID" value="NZ_RWKK01000012.1"/>
</dbReference>
<evidence type="ECO:0000313" key="3">
    <source>
        <dbReference type="Proteomes" id="UP000482543"/>
    </source>
</evidence>
<evidence type="ECO:0000313" key="2">
    <source>
        <dbReference type="EMBL" id="NFI22923.1"/>
    </source>
</evidence>
<protein>
    <submittedName>
        <fullName evidence="2">Uncharacterized protein</fullName>
    </submittedName>
</protein>
<comment type="caution">
    <text evidence="2">The sequence shown here is derived from an EMBL/GenBank/DDBJ whole genome shotgun (WGS) entry which is preliminary data.</text>
</comment>
<dbReference type="Proteomes" id="UP000482543">
    <property type="component" value="Unassembled WGS sequence"/>
</dbReference>
<proteinExistence type="predicted"/>
<organism evidence="2 3">
    <name type="scientific">Clostridium botulinum</name>
    <dbReference type="NCBI Taxonomy" id="1491"/>
    <lineage>
        <taxon>Bacteria</taxon>
        <taxon>Bacillati</taxon>
        <taxon>Bacillota</taxon>
        <taxon>Clostridia</taxon>
        <taxon>Eubacteriales</taxon>
        <taxon>Clostridiaceae</taxon>
        <taxon>Clostridium</taxon>
    </lineage>
</organism>